<evidence type="ECO:0000313" key="15">
    <source>
        <dbReference type="Proteomes" id="UP000269019"/>
    </source>
</evidence>
<keyword evidence="5 10" id="KW-0460">Magnesium</keyword>
<comment type="similarity">
    <text evidence="10 11">Belongs to the thiamine-phosphate synthase family.</text>
</comment>
<feature type="domain" description="Thiamine phosphate synthase/TenI" evidence="13">
    <location>
        <begin position="9"/>
        <end position="198"/>
    </location>
</feature>
<proteinExistence type="inferred from homology"/>
<feature type="binding site" evidence="10">
    <location>
        <begin position="40"/>
        <end position="44"/>
    </location>
    <ligand>
        <name>4-amino-2-methyl-5-(diphosphooxymethyl)pyrimidine</name>
        <dbReference type="ChEBI" id="CHEBI:57841"/>
    </ligand>
</feature>
<evidence type="ECO:0000256" key="3">
    <source>
        <dbReference type="ARBA" id="ARBA00022679"/>
    </source>
</evidence>
<organism evidence="14 15">
    <name type="scientific">Corynebacterium choanae</name>
    <dbReference type="NCBI Taxonomy" id="1862358"/>
    <lineage>
        <taxon>Bacteria</taxon>
        <taxon>Bacillati</taxon>
        <taxon>Actinomycetota</taxon>
        <taxon>Actinomycetes</taxon>
        <taxon>Mycobacteriales</taxon>
        <taxon>Corynebacteriaceae</taxon>
        <taxon>Corynebacterium</taxon>
    </lineage>
</organism>
<dbReference type="PANTHER" id="PTHR20857:SF23">
    <property type="entry name" value="THIAMINE BIOSYNTHETIC BIFUNCTIONAL ENZYME"/>
    <property type="match status" value="1"/>
</dbReference>
<evidence type="ECO:0000256" key="12">
    <source>
        <dbReference type="RuleBase" id="RU004253"/>
    </source>
</evidence>
<keyword evidence="15" id="KW-1185">Reference proteome</keyword>
<dbReference type="InterPro" id="IPR034291">
    <property type="entry name" value="TMP_synthase"/>
</dbReference>
<comment type="cofactor">
    <cofactor evidence="10">
        <name>Mg(2+)</name>
        <dbReference type="ChEBI" id="CHEBI:18420"/>
    </cofactor>
    <text evidence="10">Binds 1 Mg(2+) ion per subunit.</text>
</comment>
<accession>A0A3G6JAL5</accession>
<dbReference type="Pfam" id="PF02581">
    <property type="entry name" value="TMP-TENI"/>
    <property type="match status" value="1"/>
</dbReference>
<dbReference type="UniPathway" id="UPA00060">
    <property type="reaction ID" value="UER00141"/>
</dbReference>
<dbReference type="AlphaFoldDB" id="A0A3G6JAL5"/>
<dbReference type="Proteomes" id="UP000269019">
    <property type="component" value="Chromosome"/>
</dbReference>
<dbReference type="RefSeq" id="WP_123927721.1">
    <property type="nucleotide sequence ID" value="NZ_CP033896.1"/>
</dbReference>
<dbReference type="InterPro" id="IPR013785">
    <property type="entry name" value="Aldolase_TIM"/>
</dbReference>
<evidence type="ECO:0000313" key="14">
    <source>
        <dbReference type="EMBL" id="AZA13520.1"/>
    </source>
</evidence>
<feature type="binding site" evidence="10">
    <location>
        <position position="144"/>
    </location>
    <ligand>
        <name>4-amino-2-methyl-5-(diphosphooxymethyl)pyrimidine</name>
        <dbReference type="ChEBI" id="CHEBI:57841"/>
    </ligand>
</feature>
<comment type="catalytic activity">
    <reaction evidence="7 10 11">
        <text>4-methyl-5-(2-phosphooxyethyl)-thiazole + 4-amino-2-methyl-5-(diphosphooxymethyl)pyrimidine + H(+) = thiamine phosphate + diphosphate</text>
        <dbReference type="Rhea" id="RHEA:22328"/>
        <dbReference type="ChEBI" id="CHEBI:15378"/>
        <dbReference type="ChEBI" id="CHEBI:33019"/>
        <dbReference type="ChEBI" id="CHEBI:37575"/>
        <dbReference type="ChEBI" id="CHEBI:57841"/>
        <dbReference type="ChEBI" id="CHEBI:58296"/>
        <dbReference type="EC" id="2.5.1.3"/>
    </reaction>
</comment>
<evidence type="ECO:0000256" key="1">
    <source>
        <dbReference type="ARBA" id="ARBA00003814"/>
    </source>
</evidence>
<keyword evidence="3 10" id="KW-0808">Transferase</keyword>
<evidence type="ECO:0000256" key="8">
    <source>
        <dbReference type="ARBA" id="ARBA00047851"/>
    </source>
</evidence>
<evidence type="ECO:0000256" key="5">
    <source>
        <dbReference type="ARBA" id="ARBA00022842"/>
    </source>
</evidence>
<evidence type="ECO:0000256" key="11">
    <source>
        <dbReference type="RuleBase" id="RU003826"/>
    </source>
</evidence>
<dbReference type="GO" id="GO:0009229">
    <property type="term" value="P:thiamine diphosphate biosynthetic process"/>
    <property type="evidence" value="ECO:0007669"/>
    <property type="project" value="UniProtKB-UniRule"/>
</dbReference>
<reference evidence="14 15" key="1">
    <citation type="submission" date="2018-11" db="EMBL/GenBank/DDBJ databases">
        <authorList>
            <person name="Kleinhagauer T."/>
            <person name="Glaeser S.P."/>
            <person name="Spergser J."/>
            <person name="Ruckert C."/>
            <person name="Kaempfer P."/>
            <person name="Busse H.-J."/>
        </authorList>
    </citation>
    <scope>NUCLEOTIDE SEQUENCE [LARGE SCALE GENOMIC DNA]</scope>
    <source>
        <strain evidence="14 15">200CH</strain>
    </source>
</reference>
<sequence length="216" mass="22787">MTVAIDYSLYLVTDPDIAGGAQRVADIVANAVQGGVTVVQLRDKHASDEEFLQRAKALVNSHPGVPVFVNDRFDVAKQLGVHLHIGQNDMPYVEARRLLPTQQAIGLSIETGEQLEQLVAKCAAARVPLPDVIGIGPVWATATKQDHAAPLGPAGVAAIAERARAIGVRSVAIGGVHAANAELLREVPVDGICVVSAIMGATDPQAAAHTLRQRWR</sequence>
<dbReference type="GO" id="GO:0004789">
    <property type="term" value="F:thiamine-phosphate diphosphorylase activity"/>
    <property type="evidence" value="ECO:0007669"/>
    <property type="project" value="UniProtKB-UniRule"/>
</dbReference>
<gene>
    <name evidence="10 14" type="primary">thiE</name>
    <name evidence="14" type="ORF">CCHOA_05600</name>
</gene>
<evidence type="ECO:0000256" key="9">
    <source>
        <dbReference type="ARBA" id="ARBA00047883"/>
    </source>
</evidence>
<protein>
    <recommendedName>
        <fullName evidence="10">Thiamine-phosphate synthase</fullName>
        <shortName evidence="10">TP synthase</shortName>
        <shortName evidence="10">TPS</shortName>
        <ecNumber evidence="10">2.5.1.3</ecNumber>
    </recommendedName>
    <alternativeName>
        <fullName evidence="10">Thiamine-phosphate pyrophosphorylase</fullName>
        <shortName evidence="10">TMP pyrophosphorylase</shortName>
        <shortName evidence="10">TMP-PPase</shortName>
    </alternativeName>
</protein>
<keyword evidence="4 10" id="KW-0479">Metal-binding</keyword>
<feature type="binding site" evidence="10">
    <location>
        <begin position="141"/>
        <end position="143"/>
    </location>
    <ligand>
        <name>2-[(2R,5Z)-2-carboxy-4-methylthiazol-5(2H)-ylidene]ethyl phosphate</name>
        <dbReference type="ChEBI" id="CHEBI:62899"/>
    </ligand>
</feature>
<keyword evidence="6 10" id="KW-0784">Thiamine biosynthesis</keyword>
<feature type="binding site" evidence="10">
    <location>
        <position position="71"/>
    </location>
    <ligand>
        <name>Mg(2+)</name>
        <dbReference type="ChEBI" id="CHEBI:18420"/>
    </ligand>
</feature>
<dbReference type="GO" id="GO:0000287">
    <property type="term" value="F:magnesium ion binding"/>
    <property type="evidence" value="ECO:0007669"/>
    <property type="project" value="UniProtKB-UniRule"/>
</dbReference>
<dbReference type="GO" id="GO:0004807">
    <property type="term" value="F:triose-phosphate isomerase activity"/>
    <property type="evidence" value="ECO:0007669"/>
    <property type="project" value="InterPro"/>
</dbReference>
<dbReference type="GO" id="GO:0009228">
    <property type="term" value="P:thiamine biosynthetic process"/>
    <property type="evidence" value="ECO:0007669"/>
    <property type="project" value="UniProtKB-KW"/>
</dbReference>
<dbReference type="Gene3D" id="3.20.20.70">
    <property type="entry name" value="Aldolase class I"/>
    <property type="match status" value="1"/>
</dbReference>
<evidence type="ECO:0000256" key="6">
    <source>
        <dbReference type="ARBA" id="ARBA00022977"/>
    </source>
</evidence>
<feature type="binding site" evidence="10">
    <location>
        <position position="108"/>
    </location>
    <ligand>
        <name>4-amino-2-methyl-5-(diphosphooxymethyl)pyrimidine</name>
        <dbReference type="ChEBI" id="CHEBI:57841"/>
    </ligand>
</feature>
<dbReference type="CDD" id="cd00564">
    <property type="entry name" value="TMP_TenI"/>
    <property type="match status" value="1"/>
</dbReference>
<feature type="binding site" evidence="10">
    <location>
        <position position="175"/>
    </location>
    <ligand>
        <name>2-[(2R,5Z)-2-carboxy-4-methylthiazol-5(2H)-ylidene]ethyl phosphate</name>
        <dbReference type="ChEBI" id="CHEBI:62899"/>
    </ligand>
</feature>
<dbReference type="SUPFAM" id="SSF51391">
    <property type="entry name" value="Thiamin phosphate synthase"/>
    <property type="match status" value="1"/>
</dbReference>
<dbReference type="PROSITE" id="PS51440">
    <property type="entry name" value="TIM_2"/>
    <property type="match status" value="1"/>
</dbReference>
<name>A0A3G6JAL5_9CORY</name>
<dbReference type="GO" id="GO:0005737">
    <property type="term" value="C:cytoplasm"/>
    <property type="evidence" value="ECO:0007669"/>
    <property type="project" value="TreeGrafter"/>
</dbReference>
<comment type="pathway">
    <text evidence="2 10 12">Cofactor biosynthesis; thiamine diphosphate biosynthesis; thiamine phosphate from 4-amino-2-methyl-5-diphosphomethylpyrimidine and 4-methyl-5-(2-phosphoethyl)-thiazole: step 1/1.</text>
</comment>
<dbReference type="OrthoDB" id="3243336at2"/>
<dbReference type="InterPro" id="IPR022998">
    <property type="entry name" value="ThiamineP_synth_TenI"/>
</dbReference>
<dbReference type="HAMAP" id="MF_00097">
    <property type="entry name" value="TMP_synthase"/>
    <property type="match status" value="1"/>
</dbReference>
<dbReference type="InterPro" id="IPR036206">
    <property type="entry name" value="ThiamineP_synth_sf"/>
</dbReference>
<comment type="catalytic activity">
    <reaction evidence="9 10 11">
        <text>2-[(2R,5Z)-2-carboxy-4-methylthiazol-5(2H)-ylidene]ethyl phosphate + 4-amino-2-methyl-5-(diphosphooxymethyl)pyrimidine + 2 H(+) = thiamine phosphate + CO2 + diphosphate</text>
        <dbReference type="Rhea" id="RHEA:47844"/>
        <dbReference type="ChEBI" id="CHEBI:15378"/>
        <dbReference type="ChEBI" id="CHEBI:16526"/>
        <dbReference type="ChEBI" id="CHEBI:33019"/>
        <dbReference type="ChEBI" id="CHEBI:37575"/>
        <dbReference type="ChEBI" id="CHEBI:57841"/>
        <dbReference type="ChEBI" id="CHEBI:62899"/>
        <dbReference type="EC" id="2.5.1.3"/>
    </reaction>
</comment>
<evidence type="ECO:0000256" key="4">
    <source>
        <dbReference type="ARBA" id="ARBA00022723"/>
    </source>
</evidence>
<evidence type="ECO:0000256" key="10">
    <source>
        <dbReference type="HAMAP-Rule" id="MF_00097"/>
    </source>
</evidence>
<comment type="function">
    <text evidence="1 10">Condenses 4-methyl-5-(beta-hydroxyethyl)thiazole monophosphate (THZ-P) and 2-methyl-4-amino-5-hydroxymethyl pyrimidine pyrophosphate (HMP-PP) to form thiamine monophosphate (TMP).</text>
</comment>
<dbReference type="EMBL" id="CP033896">
    <property type="protein sequence ID" value="AZA13520.1"/>
    <property type="molecule type" value="Genomic_DNA"/>
</dbReference>
<dbReference type="KEGG" id="ccho:CCHOA_05600"/>
<evidence type="ECO:0000259" key="13">
    <source>
        <dbReference type="Pfam" id="PF02581"/>
    </source>
</evidence>
<feature type="binding site" evidence="10">
    <location>
        <position position="89"/>
    </location>
    <ligand>
        <name>Mg(2+)</name>
        <dbReference type="ChEBI" id="CHEBI:18420"/>
    </ligand>
</feature>
<evidence type="ECO:0000256" key="7">
    <source>
        <dbReference type="ARBA" id="ARBA00047334"/>
    </source>
</evidence>
<feature type="binding site" evidence="10">
    <location>
        <begin position="195"/>
        <end position="196"/>
    </location>
    <ligand>
        <name>2-[(2R,5Z)-2-carboxy-4-methylthiazol-5(2H)-ylidene]ethyl phosphate</name>
        <dbReference type="ChEBI" id="CHEBI:62899"/>
    </ligand>
</feature>
<feature type="binding site" evidence="10">
    <location>
        <position position="70"/>
    </location>
    <ligand>
        <name>4-amino-2-methyl-5-(diphosphooxymethyl)pyrimidine</name>
        <dbReference type="ChEBI" id="CHEBI:57841"/>
    </ligand>
</feature>
<dbReference type="PANTHER" id="PTHR20857">
    <property type="entry name" value="THIAMINE-PHOSPHATE PYROPHOSPHORYLASE"/>
    <property type="match status" value="1"/>
</dbReference>
<dbReference type="InterPro" id="IPR000652">
    <property type="entry name" value="Triosephosphate_isomerase"/>
</dbReference>
<dbReference type="NCBIfam" id="TIGR00693">
    <property type="entry name" value="thiE"/>
    <property type="match status" value="1"/>
</dbReference>
<dbReference type="EC" id="2.5.1.3" evidence="10"/>
<comment type="catalytic activity">
    <reaction evidence="8 10 11">
        <text>2-(2-carboxy-4-methylthiazol-5-yl)ethyl phosphate + 4-amino-2-methyl-5-(diphosphooxymethyl)pyrimidine + 2 H(+) = thiamine phosphate + CO2 + diphosphate</text>
        <dbReference type="Rhea" id="RHEA:47848"/>
        <dbReference type="ChEBI" id="CHEBI:15378"/>
        <dbReference type="ChEBI" id="CHEBI:16526"/>
        <dbReference type="ChEBI" id="CHEBI:33019"/>
        <dbReference type="ChEBI" id="CHEBI:37575"/>
        <dbReference type="ChEBI" id="CHEBI:57841"/>
        <dbReference type="ChEBI" id="CHEBI:62890"/>
        <dbReference type="EC" id="2.5.1.3"/>
    </reaction>
</comment>
<evidence type="ECO:0000256" key="2">
    <source>
        <dbReference type="ARBA" id="ARBA00005165"/>
    </source>
</evidence>